<dbReference type="Gene3D" id="1.20.900.10">
    <property type="entry name" value="Dbl homology (DH) domain"/>
    <property type="match status" value="1"/>
</dbReference>
<evidence type="ECO:0000313" key="3">
    <source>
        <dbReference type="EMBL" id="KAA6399689.1"/>
    </source>
</evidence>
<reference evidence="3 4" key="1">
    <citation type="submission" date="2019-03" db="EMBL/GenBank/DDBJ databases">
        <title>Single cell metagenomics reveals metabolic interactions within the superorganism composed of flagellate Streblomastix strix and complex community of Bacteroidetes bacteria on its surface.</title>
        <authorList>
            <person name="Treitli S.C."/>
            <person name="Kolisko M."/>
            <person name="Husnik F."/>
            <person name="Keeling P."/>
            <person name="Hampl V."/>
        </authorList>
    </citation>
    <scope>NUCLEOTIDE SEQUENCE [LARGE SCALE GENOMIC DNA]</scope>
    <source>
        <strain evidence="3">ST1C</strain>
    </source>
</reference>
<dbReference type="GO" id="GO:0005085">
    <property type="term" value="F:guanyl-nucleotide exchange factor activity"/>
    <property type="evidence" value="ECO:0007669"/>
    <property type="project" value="InterPro"/>
</dbReference>
<evidence type="ECO:0000259" key="2">
    <source>
        <dbReference type="PROSITE" id="PS50010"/>
    </source>
</evidence>
<organism evidence="3 4">
    <name type="scientific">Streblomastix strix</name>
    <dbReference type="NCBI Taxonomy" id="222440"/>
    <lineage>
        <taxon>Eukaryota</taxon>
        <taxon>Metamonada</taxon>
        <taxon>Preaxostyla</taxon>
        <taxon>Oxymonadida</taxon>
        <taxon>Streblomastigidae</taxon>
        <taxon>Streblomastix</taxon>
    </lineage>
</organism>
<keyword evidence="1" id="KW-0175">Coiled coil</keyword>
<dbReference type="InterPro" id="IPR051092">
    <property type="entry name" value="FYVE_RhoGEF_PH"/>
</dbReference>
<dbReference type="PANTHER" id="PTHR12673">
    <property type="entry name" value="FACIOGENITAL DYSPLASIA PROTEIN"/>
    <property type="match status" value="1"/>
</dbReference>
<dbReference type="AlphaFoldDB" id="A0A5J4WZR7"/>
<dbReference type="InterPro" id="IPR035899">
    <property type="entry name" value="DBL_dom_sf"/>
</dbReference>
<gene>
    <name evidence="3" type="ORF">EZS28_004776</name>
</gene>
<proteinExistence type="predicted"/>
<dbReference type="Proteomes" id="UP000324800">
    <property type="component" value="Unassembled WGS sequence"/>
</dbReference>
<dbReference type="EMBL" id="SNRW01000701">
    <property type="protein sequence ID" value="KAA6399689.1"/>
    <property type="molecule type" value="Genomic_DNA"/>
</dbReference>
<dbReference type="PROSITE" id="PS50010">
    <property type="entry name" value="DH_2"/>
    <property type="match status" value="1"/>
</dbReference>
<feature type="domain" description="DH" evidence="2">
    <location>
        <begin position="9"/>
        <end position="197"/>
    </location>
</feature>
<dbReference type="Pfam" id="PF00621">
    <property type="entry name" value="RhoGEF"/>
    <property type="match status" value="1"/>
</dbReference>
<dbReference type="CDD" id="cd00160">
    <property type="entry name" value="RhoGEF"/>
    <property type="match status" value="1"/>
</dbReference>
<dbReference type="GO" id="GO:0005737">
    <property type="term" value="C:cytoplasm"/>
    <property type="evidence" value="ECO:0007669"/>
    <property type="project" value="TreeGrafter"/>
</dbReference>
<dbReference type="InterPro" id="IPR000219">
    <property type="entry name" value="DH_dom"/>
</dbReference>
<evidence type="ECO:0000313" key="4">
    <source>
        <dbReference type="Proteomes" id="UP000324800"/>
    </source>
</evidence>
<comment type="caution">
    <text evidence="3">The sequence shown here is derived from an EMBL/GenBank/DDBJ whole genome shotgun (WGS) entry which is preliminary data.</text>
</comment>
<evidence type="ECO:0000256" key="1">
    <source>
        <dbReference type="SAM" id="Coils"/>
    </source>
</evidence>
<name>A0A5J4WZR7_9EUKA</name>
<sequence>MADDKKQLSRVNVIREFLETERTYVKCINQLHQFYLGPIQQHFKQNSASNLDPNLKELISQAEVVLQINGKFLNELESRLGNEVLVDTQVSDIVLNYAPQFKTYTGYMNIQEYASEAYQKLITQIPQITEESNRLQKEAKTFVNFDSLSITPIQRVPRYIMLTKEILKHTPLDHQNREGLEKCMESLKETAKFLDEQVQRKIKKKRMFDLSTKIEGMTSLMQPLRQLLKEGNLTKI</sequence>
<dbReference type="SUPFAM" id="SSF48065">
    <property type="entry name" value="DBL homology domain (DH-domain)"/>
    <property type="match status" value="1"/>
</dbReference>
<dbReference type="PANTHER" id="PTHR12673:SF159">
    <property type="entry name" value="LD03170P"/>
    <property type="match status" value="1"/>
</dbReference>
<accession>A0A5J4WZR7</accession>
<protein>
    <recommendedName>
        <fullName evidence="2">DH domain-containing protein</fullName>
    </recommendedName>
</protein>
<dbReference type="SMART" id="SM00325">
    <property type="entry name" value="RhoGEF"/>
    <property type="match status" value="1"/>
</dbReference>
<feature type="coiled-coil region" evidence="1">
    <location>
        <begin position="177"/>
        <end position="204"/>
    </location>
</feature>
<feature type="non-terminal residue" evidence="3">
    <location>
        <position position="236"/>
    </location>
</feature>
<dbReference type="OrthoDB" id="1716625at2759"/>